<gene>
    <name evidence="1" type="ORF">DARMORV10_C06P14290.1</name>
</gene>
<organism evidence="1">
    <name type="scientific">Brassica napus</name>
    <name type="common">Rape</name>
    <dbReference type="NCBI Taxonomy" id="3708"/>
    <lineage>
        <taxon>Eukaryota</taxon>
        <taxon>Viridiplantae</taxon>
        <taxon>Streptophyta</taxon>
        <taxon>Embryophyta</taxon>
        <taxon>Tracheophyta</taxon>
        <taxon>Spermatophyta</taxon>
        <taxon>Magnoliopsida</taxon>
        <taxon>eudicotyledons</taxon>
        <taxon>Gunneridae</taxon>
        <taxon>Pentapetalae</taxon>
        <taxon>rosids</taxon>
        <taxon>malvids</taxon>
        <taxon>Brassicales</taxon>
        <taxon>Brassicaceae</taxon>
        <taxon>Brassiceae</taxon>
        <taxon>Brassica</taxon>
    </lineage>
</organism>
<reference evidence="1" key="1">
    <citation type="submission" date="2021-01" db="EMBL/GenBank/DDBJ databases">
        <authorList>
            <consortium name="Genoscope - CEA"/>
            <person name="William W."/>
        </authorList>
    </citation>
    <scope>NUCLEOTIDE SEQUENCE</scope>
</reference>
<proteinExistence type="predicted"/>
<evidence type="ECO:0000313" key="1">
    <source>
        <dbReference type="EMBL" id="CAF2056942.1"/>
    </source>
</evidence>
<protein>
    <submittedName>
        <fullName evidence="1">(rape) hypothetical protein</fullName>
    </submittedName>
</protein>
<name>A0A816Q4F7_BRANA</name>
<sequence length="132" mass="15207">MVSLETTLALHLPVIDFASPNLKPRTIEWDSVRGDVRRALEEYGCFEASFYNFPVKHRKDVSKESISFGPKERKFHVVLNGRVLIQGRIQPHNYDEDGNEHKILCWVVLFILIDITPSMPLSKESNTPFLKP</sequence>
<accession>A0A816Q4F7</accession>
<dbReference type="EMBL" id="HG994370">
    <property type="protein sequence ID" value="CAF2056942.1"/>
    <property type="molecule type" value="Genomic_DNA"/>
</dbReference>
<dbReference type="SUPFAM" id="SSF51197">
    <property type="entry name" value="Clavaminate synthase-like"/>
    <property type="match status" value="1"/>
</dbReference>
<dbReference type="Proteomes" id="UP001295469">
    <property type="component" value="Chromosome C06"/>
</dbReference>
<dbReference type="AlphaFoldDB" id="A0A816Q4F7"/>